<name>A0A369VT77_9SPHN</name>
<comment type="similarity">
    <text evidence="1">Belongs to the sulfatase family.</text>
</comment>
<dbReference type="GO" id="GO:0016787">
    <property type="term" value="F:hydrolase activity"/>
    <property type="evidence" value="ECO:0007669"/>
    <property type="project" value="UniProtKB-KW"/>
</dbReference>
<evidence type="ECO:0000256" key="4">
    <source>
        <dbReference type="ARBA" id="ARBA00023180"/>
    </source>
</evidence>
<dbReference type="PANTHER" id="PTHR43108">
    <property type="entry name" value="N-ACETYLGLUCOSAMINE-6-SULFATASE FAMILY MEMBER"/>
    <property type="match status" value="1"/>
</dbReference>
<dbReference type="SUPFAM" id="SSF53649">
    <property type="entry name" value="Alkaline phosphatase-like"/>
    <property type="match status" value="1"/>
</dbReference>
<proteinExistence type="inferred from homology"/>
<feature type="domain" description="Sulfatase N-terminal" evidence="6">
    <location>
        <begin position="43"/>
        <end position="385"/>
    </location>
</feature>
<dbReference type="OrthoDB" id="9795675at2"/>
<dbReference type="CDD" id="cd16031">
    <property type="entry name" value="G6S_like"/>
    <property type="match status" value="1"/>
</dbReference>
<evidence type="ECO:0000256" key="5">
    <source>
        <dbReference type="SAM" id="SignalP"/>
    </source>
</evidence>
<organism evidence="7 8">
    <name type="scientific">Sphingomonas aracearum</name>
    <dbReference type="NCBI Taxonomy" id="2283317"/>
    <lineage>
        <taxon>Bacteria</taxon>
        <taxon>Pseudomonadati</taxon>
        <taxon>Pseudomonadota</taxon>
        <taxon>Alphaproteobacteria</taxon>
        <taxon>Sphingomonadales</taxon>
        <taxon>Sphingomonadaceae</taxon>
        <taxon>Sphingomonas</taxon>
    </lineage>
</organism>
<feature type="signal peptide" evidence="5">
    <location>
        <begin position="1"/>
        <end position="22"/>
    </location>
</feature>
<dbReference type="InterPro" id="IPR017850">
    <property type="entry name" value="Alkaline_phosphatase_core_sf"/>
</dbReference>
<dbReference type="AlphaFoldDB" id="A0A369VT77"/>
<dbReference type="InterPro" id="IPR024607">
    <property type="entry name" value="Sulfatase_CS"/>
</dbReference>
<reference evidence="7 8" key="1">
    <citation type="submission" date="2018-07" db="EMBL/GenBank/DDBJ databases">
        <title>a novel species of Sphingomonas isolated from the rhizosphere soil of Araceae plant.</title>
        <authorList>
            <person name="Zhiyong W."/>
            <person name="Qinglan Z."/>
            <person name="Zhiwei F."/>
            <person name="Ding X."/>
            <person name="Gejiao W."/>
            <person name="Shixue Z."/>
        </authorList>
    </citation>
    <scope>NUCLEOTIDE SEQUENCE [LARGE SCALE GENOMIC DNA]</scope>
    <source>
        <strain evidence="7 8">WZY 27</strain>
    </source>
</reference>
<comment type="caution">
    <text evidence="7">The sequence shown here is derived from an EMBL/GenBank/DDBJ whole genome shotgun (WGS) entry which is preliminary data.</text>
</comment>
<evidence type="ECO:0000256" key="3">
    <source>
        <dbReference type="ARBA" id="ARBA00022801"/>
    </source>
</evidence>
<dbReference type="InterPro" id="IPR000917">
    <property type="entry name" value="Sulfatase_N"/>
</dbReference>
<dbReference type="Proteomes" id="UP000253918">
    <property type="component" value="Unassembled WGS sequence"/>
</dbReference>
<sequence length="560" mass="62791">MKRRLSRLLLTACALLPLPAAAREAAKPAAPVAAARQATRPANIVFVLVDDLRYDAMGFLKPGLKTPNIDMLAKNGTYFPNAVVTSSLCSPSRATILTGQTARNHGVIDNNHSSEDGLVFFPSYLQKAGYQTGFFGKWHMGNDTDAPRAGFDRWVSFKGQGTYFPTEQLSPAQIAAGERQTLNVDGQVVKRTGYITDELTDYAMNWLEKGRDPSKPFFLYLSHKAVHSDALPPDRYRNQYADLPIDLPASMANTAENNRGKPRWVLDQRNSWHGADFPYHTDRKLTEQIRDIYRTLSPVDDSLGRIMAYLKKAGLDRNTMVVFYSDNGFLFGDHGLIDKRNAYEPSVRVPMVVYAPGLGIAKGATNPAVVRNLDLAPTFLDVAHIPEPAQMEGRSWLPLAEGKIKPADWKPGDFVYEYYWEWTFPQTPTTFAIERDRVKYIQYHGVWDTEEVYDLSRDPGEMHNLVDDPAYLDRKIALRRALYEQLATKAGKHVVPYTEKTSPGVTFRDVNGTHAADFPSNWYVKPNLPGKMNDIFPDTPEKAAANAAGQAYRPRRPGSR</sequence>
<dbReference type="PANTHER" id="PTHR43108:SF8">
    <property type="entry name" value="SD21168P"/>
    <property type="match status" value="1"/>
</dbReference>
<keyword evidence="8" id="KW-1185">Reference proteome</keyword>
<dbReference type="EMBL" id="QQNB01000003">
    <property type="protein sequence ID" value="RDE05049.1"/>
    <property type="molecule type" value="Genomic_DNA"/>
</dbReference>
<evidence type="ECO:0000313" key="7">
    <source>
        <dbReference type="EMBL" id="RDE05049.1"/>
    </source>
</evidence>
<dbReference type="Pfam" id="PF00884">
    <property type="entry name" value="Sulfatase"/>
    <property type="match status" value="1"/>
</dbReference>
<accession>A0A369VT77</accession>
<evidence type="ECO:0000256" key="1">
    <source>
        <dbReference type="ARBA" id="ARBA00008779"/>
    </source>
</evidence>
<evidence type="ECO:0000313" key="8">
    <source>
        <dbReference type="Proteomes" id="UP000253918"/>
    </source>
</evidence>
<evidence type="ECO:0000256" key="2">
    <source>
        <dbReference type="ARBA" id="ARBA00022729"/>
    </source>
</evidence>
<dbReference type="PROSITE" id="PS00523">
    <property type="entry name" value="SULFATASE_1"/>
    <property type="match status" value="1"/>
</dbReference>
<dbReference type="Gene3D" id="3.40.720.10">
    <property type="entry name" value="Alkaline Phosphatase, subunit A"/>
    <property type="match status" value="1"/>
</dbReference>
<evidence type="ECO:0000259" key="6">
    <source>
        <dbReference type="Pfam" id="PF00884"/>
    </source>
</evidence>
<keyword evidence="2 5" id="KW-0732">Signal</keyword>
<gene>
    <name evidence="7" type="ORF">DVW87_15525</name>
</gene>
<dbReference type="RefSeq" id="WP_114688784.1">
    <property type="nucleotide sequence ID" value="NZ_QQNB01000003.1"/>
</dbReference>
<keyword evidence="3" id="KW-0378">Hydrolase</keyword>
<feature type="chain" id="PRO_5016621270" evidence="5">
    <location>
        <begin position="23"/>
        <end position="560"/>
    </location>
</feature>
<protein>
    <submittedName>
        <fullName evidence="7">DUF4976 domain-containing protein</fullName>
    </submittedName>
</protein>
<keyword evidence="4" id="KW-0325">Glycoprotein</keyword>